<keyword evidence="3" id="KW-1185">Reference proteome</keyword>
<reference evidence="2 3" key="1">
    <citation type="submission" date="2019-01" db="EMBL/GenBank/DDBJ databases">
        <title>Nocardioides guangzhouensis sp. nov., an actinobacterium isolated from soil.</title>
        <authorList>
            <person name="Fu Y."/>
            <person name="Cai Y."/>
            <person name="Lin Z."/>
            <person name="Chen P."/>
        </authorList>
    </citation>
    <scope>NUCLEOTIDE SEQUENCE [LARGE SCALE GENOMIC DNA]</scope>
    <source>
        <strain evidence="2 3">130</strain>
    </source>
</reference>
<comment type="caution">
    <text evidence="2">The sequence shown here is derived from an EMBL/GenBank/DDBJ whole genome shotgun (WGS) entry which is preliminary data.</text>
</comment>
<feature type="transmembrane region" description="Helical" evidence="1">
    <location>
        <begin position="59"/>
        <end position="77"/>
    </location>
</feature>
<accession>A0A4Q4ZLP4</accession>
<organism evidence="2 3">
    <name type="scientific">Nocardioides guangzhouensis</name>
    <dbReference type="NCBI Taxonomy" id="2497878"/>
    <lineage>
        <taxon>Bacteria</taxon>
        <taxon>Bacillati</taxon>
        <taxon>Actinomycetota</taxon>
        <taxon>Actinomycetes</taxon>
        <taxon>Propionibacteriales</taxon>
        <taxon>Nocardioidaceae</taxon>
        <taxon>Nocardioides</taxon>
    </lineage>
</organism>
<protein>
    <submittedName>
        <fullName evidence="2">Uncharacterized protein</fullName>
    </submittedName>
</protein>
<dbReference type="RefSeq" id="WP_134714049.1">
    <property type="nucleotide sequence ID" value="NZ_SDKM01000003.1"/>
</dbReference>
<gene>
    <name evidence="2" type="ORF">EKO23_03330</name>
</gene>
<sequence>MSRLPRGLGWLLLLVAAGVGVVTGVASIGVHDKSWGWFLLAVGAPYAAAVAAPPGWVRAGFGLGWSGAVLVALLGRPEGDYVVTATARGYALLLAALVLAVFAIVTLPVGRRAADESGSSPQVS</sequence>
<feature type="transmembrane region" description="Helical" evidence="1">
    <location>
        <begin position="89"/>
        <end position="110"/>
    </location>
</feature>
<name>A0A4Q4ZLP4_9ACTN</name>
<keyword evidence="1" id="KW-0472">Membrane</keyword>
<evidence type="ECO:0000256" key="1">
    <source>
        <dbReference type="SAM" id="Phobius"/>
    </source>
</evidence>
<keyword evidence="1" id="KW-1133">Transmembrane helix</keyword>
<dbReference type="Proteomes" id="UP000295198">
    <property type="component" value="Unassembled WGS sequence"/>
</dbReference>
<evidence type="ECO:0000313" key="2">
    <source>
        <dbReference type="EMBL" id="RYP88374.1"/>
    </source>
</evidence>
<evidence type="ECO:0000313" key="3">
    <source>
        <dbReference type="Proteomes" id="UP000295198"/>
    </source>
</evidence>
<keyword evidence="1" id="KW-0812">Transmembrane</keyword>
<proteinExistence type="predicted"/>
<dbReference type="EMBL" id="SDKM01000003">
    <property type="protein sequence ID" value="RYP88374.1"/>
    <property type="molecule type" value="Genomic_DNA"/>
</dbReference>
<dbReference type="AlphaFoldDB" id="A0A4Q4ZLP4"/>